<evidence type="ECO:0000256" key="2">
    <source>
        <dbReference type="ARBA" id="ARBA00022898"/>
    </source>
</evidence>
<evidence type="ECO:0000256" key="4">
    <source>
        <dbReference type="PIRSR" id="PIRSR000412-50"/>
    </source>
</evidence>
<dbReference type="InterPro" id="IPR039429">
    <property type="entry name" value="SHMT-like_dom"/>
</dbReference>
<feature type="site" description="Plays an important role in substrate specificity" evidence="3">
    <location>
        <position position="225"/>
    </location>
</feature>
<dbReference type="InterPro" id="IPR001085">
    <property type="entry name" value="Ser_HO-MeTrfase"/>
</dbReference>
<dbReference type="GO" id="GO:0035999">
    <property type="term" value="P:tetrahydrofolate interconversion"/>
    <property type="evidence" value="ECO:0007669"/>
    <property type="project" value="UniProtKB-UniRule"/>
</dbReference>
<dbReference type="InterPro" id="IPR015424">
    <property type="entry name" value="PyrdxlP-dep_Trfase"/>
</dbReference>
<dbReference type="NCBIfam" id="NF000586">
    <property type="entry name" value="PRK00011.1"/>
    <property type="match status" value="1"/>
</dbReference>
<organism evidence="6 7">
    <name type="scientific">Candidatus Sungiibacteriota bacterium</name>
    <dbReference type="NCBI Taxonomy" id="2750080"/>
    <lineage>
        <taxon>Bacteria</taxon>
        <taxon>Candidatus Sungiibacteriota</taxon>
    </lineage>
</organism>
<comment type="caution">
    <text evidence="3">Lacks conserved residue(s) required for the propagation of feature annotation.</text>
</comment>
<evidence type="ECO:0000256" key="3">
    <source>
        <dbReference type="HAMAP-Rule" id="MF_00051"/>
    </source>
</evidence>
<dbReference type="CDD" id="cd00378">
    <property type="entry name" value="SHMT"/>
    <property type="match status" value="1"/>
</dbReference>
<evidence type="ECO:0000259" key="5">
    <source>
        <dbReference type="Pfam" id="PF00464"/>
    </source>
</evidence>
<evidence type="ECO:0000313" key="7">
    <source>
        <dbReference type="Proteomes" id="UP000709672"/>
    </source>
</evidence>
<dbReference type="PANTHER" id="PTHR11680">
    <property type="entry name" value="SERINE HYDROXYMETHYLTRANSFERASE"/>
    <property type="match status" value="1"/>
</dbReference>
<feature type="binding site" evidence="3">
    <location>
        <begin position="122"/>
        <end position="124"/>
    </location>
    <ligand>
        <name>(6S)-5,6,7,8-tetrahydrofolate</name>
        <dbReference type="ChEBI" id="CHEBI:57453"/>
    </ligand>
</feature>
<dbReference type="EMBL" id="JACPHQ010000045">
    <property type="protein sequence ID" value="MBI2466201.1"/>
    <property type="molecule type" value="Genomic_DNA"/>
</dbReference>
<keyword evidence="3" id="KW-0808">Transferase</keyword>
<dbReference type="AlphaFoldDB" id="A0A932DSF0"/>
<dbReference type="Gene3D" id="3.40.640.10">
    <property type="entry name" value="Type I PLP-dependent aspartate aminotransferase-like (Major domain)"/>
    <property type="match status" value="1"/>
</dbReference>
<dbReference type="GO" id="GO:0019264">
    <property type="term" value="P:glycine biosynthetic process from serine"/>
    <property type="evidence" value="ECO:0007669"/>
    <property type="project" value="UniProtKB-UniRule"/>
</dbReference>
<feature type="modified residue" description="N6-(pyridoxal phosphate)lysine" evidence="3 4">
    <location>
        <position position="226"/>
    </location>
</feature>
<dbReference type="GO" id="GO:0004372">
    <property type="term" value="F:glycine hydroxymethyltransferase activity"/>
    <property type="evidence" value="ECO:0007669"/>
    <property type="project" value="UniProtKB-UniRule"/>
</dbReference>
<keyword evidence="3" id="KW-0554">One-carbon metabolism</keyword>
<proteinExistence type="inferred from homology"/>
<dbReference type="Pfam" id="PF00464">
    <property type="entry name" value="SHMT"/>
    <property type="match status" value="1"/>
</dbReference>
<comment type="similarity">
    <text evidence="3">Belongs to the SHMT family.</text>
</comment>
<dbReference type="InterPro" id="IPR015421">
    <property type="entry name" value="PyrdxlP-dep_Trfase_major"/>
</dbReference>
<dbReference type="EC" id="2.1.2.1" evidence="3"/>
<feature type="domain" description="Serine hydroxymethyltransferase-like" evidence="5">
    <location>
        <begin position="7"/>
        <end position="379"/>
    </location>
</feature>
<dbReference type="SUPFAM" id="SSF53383">
    <property type="entry name" value="PLP-dependent transferases"/>
    <property type="match status" value="1"/>
</dbReference>
<dbReference type="HAMAP" id="MF_00051">
    <property type="entry name" value="SHMT"/>
    <property type="match status" value="1"/>
</dbReference>
<comment type="cofactor">
    <cofactor evidence="1 3 4">
        <name>pyridoxal 5'-phosphate</name>
        <dbReference type="ChEBI" id="CHEBI:597326"/>
    </cofactor>
</comment>
<keyword evidence="3" id="KW-0963">Cytoplasm</keyword>
<reference evidence="6" key="1">
    <citation type="submission" date="2020-07" db="EMBL/GenBank/DDBJ databases">
        <title>Huge and variable diversity of episymbiotic CPR bacteria and DPANN archaea in groundwater ecosystems.</title>
        <authorList>
            <person name="He C.Y."/>
            <person name="Keren R."/>
            <person name="Whittaker M."/>
            <person name="Farag I.F."/>
            <person name="Doudna J."/>
            <person name="Cate J.H.D."/>
            <person name="Banfield J.F."/>
        </authorList>
    </citation>
    <scope>NUCLEOTIDE SEQUENCE</scope>
    <source>
        <strain evidence="6">NC_groundwater_418_Ag_B-0.1um_45_10</strain>
    </source>
</reference>
<dbReference type="InterPro" id="IPR049943">
    <property type="entry name" value="Ser_HO-MeTrfase-like"/>
</dbReference>
<comment type="subunit">
    <text evidence="3">Homodimer.</text>
</comment>
<dbReference type="PANTHER" id="PTHR11680:SF35">
    <property type="entry name" value="SERINE HYDROXYMETHYLTRANSFERASE 1"/>
    <property type="match status" value="1"/>
</dbReference>
<comment type="caution">
    <text evidence="6">The sequence shown here is derived from an EMBL/GenBank/DDBJ whole genome shotgun (WGS) entry which is preliminary data.</text>
</comment>
<keyword evidence="3" id="KW-0028">Amino-acid biosynthesis</keyword>
<dbReference type="InterPro" id="IPR015422">
    <property type="entry name" value="PyrdxlP-dep_Trfase_small"/>
</dbReference>
<dbReference type="Proteomes" id="UP000709672">
    <property type="component" value="Unassembled WGS sequence"/>
</dbReference>
<comment type="pathway">
    <text evidence="3">Amino-acid biosynthesis; glycine biosynthesis; glycine from L-serine: step 1/1.</text>
</comment>
<evidence type="ECO:0000313" key="6">
    <source>
        <dbReference type="EMBL" id="MBI2466201.1"/>
    </source>
</evidence>
<dbReference type="PIRSF" id="PIRSF000412">
    <property type="entry name" value="SHMT"/>
    <property type="match status" value="1"/>
</dbReference>
<accession>A0A932DSF0</accession>
<sequence>MSGELKKLKELWKKEETRQRETISLIPSENFASKEVRSAMGSVLTNKYSEGYPGKRYYPGNVYYDQIEELCRELALKVFKLPSQNWGANVQPYSGSPANLAVLTGLMQPGDVLMGMKLSSGGHLTHGHRVSATGIFFKSVQYGVTEAGLIDYEDVKKKAELHRPKVIVCGATAYPRKIDFEKFSEIAKSVGAYLLADISHIAGLIAAGLHPSCFPYCDAAVFTTHKNFRGPRGAVIIARSELMDKINRAVFPTLQGGPHNNQILAKAIAFTQALEPAYHKEQKQVAANARVLAEELKKLGYVLYTGGTENHLMLLDMSSSGLDASWAEKQLEAVGILANRNSLPHDDKPFKPSGLRLGTPSVTARGMKEKEMKKIAALIHRVLQNKEDSGKIRKEVKSLATKFIFVG</sequence>
<comment type="subcellular location">
    <subcellularLocation>
        <location evidence="3">Cytoplasm</location>
    </subcellularLocation>
</comment>
<dbReference type="Gene3D" id="3.90.1150.10">
    <property type="entry name" value="Aspartate Aminotransferase, domain 1"/>
    <property type="match status" value="1"/>
</dbReference>
<comment type="catalytic activity">
    <reaction evidence="3">
        <text>(6R)-5,10-methylene-5,6,7,8-tetrahydrofolate + glycine + H2O = (6S)-5,6,7,8-tetrahydrofolate + L-serine</text>
        <dbReference type="Rhea" id="RHEA:15481"/>
        <dbReference type="ChEBI" id="CHEBI:15377"/>
        <dbReference type="ChEBI" id="CHEBI:15636"/>
        <dbReference type="ChEBI" id="CHEBI:33384"/>
        <dbReference type="ChEBI" id="CHEBI:57305"/>
        <dbReference type="ChEBI" id="CHEBI:57453"/>
        <dbReference type="EC" id="2.1.2.1"/>
    </reaction>
</comment>
<dbReference type="GO" id="GO:0030170">
    <property type="term" value="F:pyridoxal phosphate binding"/>
    <property type="evidence" value="ECO:0007669"/>
    <property type="project" value="UniProtKB-UniRule"/>
</dbReference>
<protein>
    <recommendedName>
        <fullName evidence="3">Serine hydroxymethyltransferase</fullName>
        <shortName evidence="3">SHMT</shortName>
        <shortName evidence="3">Serine methylase</shortName>
        <ecNumber evidence="3">2.1.2.1</ecNumber>
    </recommendedName>
</protein>
<feature type="binding site" evidence="3">
    <location>
        <position position="241"/>
    </location>
    <ligand>
        <name>(6S)-5,6,7,8-tetrahydrofolate</name>
        <dbReference type="ChEBI" id="CHEBI:57453"/>
    </ligand>
</feature>
<gene>
    <name evidence="3" type="primary">glyA</name>
    <name evidence="6" type="ORF">HYV66_03200</name>
</gene>
<keyword evidence="2 3" id="KW-0663">Pyridoxal phosphate</keyword>
<dbReference type="GO" id="GO:0005737">
    <property type="term" value="C:cytoplasm"/>
    <property type="evidence" value="ECO:0007669"/>
    <property type="project" value="UniProtKB-SubCell"/>
</dbReference>
<name>A0A932DSF0_9BACT</name>
<comment type="pathway">
    <text evidence="3">One-carbon metabolism; tetrahydrofolate interconversion.</text>
</comment>
<comment type="function">
    <text evidence="3">Catalyzes the reversible interconversion of serine and glycine with tetrahydrofolate (THF) serving as the one-carbon carrier. This reaction serves as the major source of one-carbon groups required for the biosynthesis of purines, thymidylate, methionine, and other important biomolecules. Also exhibits THF-independent aldolase activity toward beta-hydroxyamino acids, producing glycine and aldehydes, via a retro-aldol mechanism.</text>
</comment>
<feature type="binding site" evidence="3">
    <location>
        <position position="118"/>
    </location>
    <ligand>
        <name>(6S)-5,6,7,8-tetrahydrofolate</name>
        <dbReference type="ChEBI" id="CHEBI:57453"/>
    </ligand>
</feature>
<evidence type="ECO:0000256" key="1">
    <source>
        <dbReference type="ARBA" id="ARBA00001933"/>
    </source>
</evidence>